<comment type="caution">
    <text evidence="4">The sequence shown here is derived from an EMBL/GenBank/DDBJ whole genome shotgun (WGS) entry which is preliminary data.</text>
</comment>
<dbReference type="InterPro" id="IPR036412">
    <property type="entry name" value="HAD-like_sf"/>
</dbReference>
<protein>
    <recommendedName>
        <fullName evidence="6">Enolase-phosphatase E1</fullName>
    </recommendedName>
</protein>
<proteinExistence type="predicted"/>
<keyword evidence="5" id="KW-1185">Reference proteome</keyword>
<dbReference type="InParanoid" id="A0A2N3NHG7"/>
<accession>A0A2N3NHG7</accession>
<evidence type="ECO:0000313" key="4">
    <source>
        <dbReference type="EMBL" id="PKS11878.1"/>
    </source>
</evidence>
<dbReference type="Gene3D" id="1.10.720.60">
    <property type="match status" value="1"/>
</dbReference>
<reference evidence="4 5" key="1">
    <citation type="journal article" date="2017" name="G3 (Bethesda)">
        <title>First Draft Genome Sequence of the Pathogenic Fungus Lomentospora prolificans (Formerly Scedosporium prolificans).</title>
        <authorList>
            <person name="Luo R."/>
            <person name="Zimin A."/>
            <person name="Workman R."/>
            <person name="Fan Y."/>
            <person name="Pertea G."/>
            <person name="Grossman N."/>
            <person name="Wear M.P."/>
            <person name="Jia B."/>
            <person name="Miller H."/>
            <person name="Casadevall A."/>
            <person name="Timp W."/>
            <person name="Zhang S.X."/>
            <person name="Salzberg S.L."/>
        </authorList>
    </citation>
    <scope>NUCLEOTIDE SEQUENCE [LARGE SCALE GENOMIC DNA]</scope>
    <source>
        <strain evidence="4 5">JHH-5317</strain>
    </source>
</reference>
<evidence type="ECO:0000256" key="2">
    <source>
        <dbReference type="ARBA" id="ARBA00022801"/>
    </source>
</evidence>
<dbReference type="FunCoup" id="A0A2N3NHG7">
    <property type="interactions" value="619"/>
</dbReference>
<dbReference type="Pfam" id="PF00702">
    <property type="entry name" value="Hydrolase"/>
    <property type="match status" value="1"/>
</dbReference>
<dbReference type="VEuPathDB" id="FungiDB:jhhlp_001172"/>
<dbReference type="Gene3D" id="3.40.50.1000">
    <property type="entry name" value="HAD superfamily/HAD-like"/>
    <property type="match status" value="1"/>
</dbReference>
<evidence type="ECO:0000313" key="5">
    <source>
        <dbReference type="Proteomes" id="UP000233524"/>
    </source>
</evidence>
<keyword evidence="2" id="KW-0378">Hydrolase</keyword>
<dbReference type="GO" id="GO:0043874">
    <property type="term" value="F:acireductone synthase activity"/>
    <property type="evidence" value="ECO:0007669"/>
    <property type="project" value="InterPro"/>
</dbReference>
<evidence type="ECO:0000256" key="3">
    <source>
        <dbReference type="ARBA" id="ARBA00023167"/>
    </source>
</evidence>
<dbReference type="InterPro" id="IPR023943">
    <property type="entry name" value="Enolase-ppase_E1"/>
</dbReference>
<gene>
    <name evidence="4" type="ORF">jhhlp_001172</name>
</gene>
<sequence length="232" mass="25568">MRVVTLSQQVEAVTRLLINNSSQFPYALQALSEGLDSLWDSPGFAQYRQAFPEEFRSDQATFKAHVEDLVAKDLKVPYLKALQGYLWEEGYRAGSLRAPLFDDVGPALVSWHAAGLTIMIYSSGSVPAQKLLFGHTTAQPSDMTPLITDWFDTVNAGSKVDSASYTKIISNYPAIRPDEWLFLSDNLKEVEAAKAAGMRSLPVVRPGNAPLDDNLALESAVRNFSELKLLAE</sequence>
<dbReference type="InterPro" id="IPR023214">
    <property type="entry name" value="HAD_sf"/>
</dbReference>
<keyword evidence="3" id="KW-0486">Methionine biosynthesis</keyword>
<evidence type="ECO:0008006" key="6">
    <source>
        <dbReference type="Google" id="ProtNLM"/>
    </source>
</evidence>
<evidence type="ECO:0000256" key="1">
    <source>
        <dbReference type="ARBA" id="ARBA00022605"/>
    </source>
</evidence>
<dbReference type="SUPFAM" id="SSF56784">
    <property type="entry name" value="HAD-like"/>
    <property type="match status" value="1"/>
</dbReference>
<dbReference type="GO" id="GO:0000287">
    <property type="term" value="F:magnesium ion binding"/>
    <property type="evidence" value="ECO:0007669"/>
    <property type="project" value="InterPro"/>
</dbReference>
<dbReference type="AlphaFoldDB" id="A0A2N3NHG7"/>
<dbReference type="NCBIfam" id="TIGR01691">
    <property type="entry name" value="enolase-ppase"/>
    <property type="match status" value="1"/>
</dbReference>
<dbReference type="PANTHER" id="PTHR20371">
    <property type="entry name" value="ENOLASE-PHOSPHATASE E1"/>
    <property type="match status" value="1"/>
</dbReference>
<organism evidence="4 5">
    <name type="scientific">Lomentospora prolificans</name>
    <dbReference type="NCBI Taxonomy" id="41688"/>
    <lineage>
        <taxon>Eukaryota</taxon>
        <taxon>Fungi</taxon>
        <taxon>Dikarya</taxon>
        <taxon>Ascomycota</taxon>
        <taxon>Pezizomycotina</taxon>
        <taxon>Sordariomycetes</taxon>
        <taxon>Hypocreomycetidae</taxon>
        <taxon>Microascales</taxon>
        <taxon>Microascaceae</taxon>
        <taxon>Lomentospora</taxon>
    </lineage>
</organism>
<dbReference type="PANTHER" id="PTHR20371:SF1">
    <property type="entry name" value="ENOLASE-PHOSPHATASE E1"/>
    <property type="match status" value="1"/>
</dbReference>
<dbReference type="STRING" id="41688.A0A2N3NHG7"/>
<dbReference type="OrthoDB" id="272500at2759"/>
<dbReference type="GO" id="GO:0019509">
    <property type="term" value="P:L-methionine salvage from methylthioadenosine"/>
    <property type="evidence" value="ECO:0007669"/>
    <property type="project" value="InterPro"/>
</dbReference>
<name>A0A2N3NHG7_9PEZI</name>
<dbReference type="EMBL" id="NLAX01000004">
    <property type="protein sequence ID" value="PKS11878.1"/>
    <property type="molecule type" value="Genomic_DNA"/>
</dbReference>
<keyword evidence="1" id="KW-0028">Amino-acid biosynthesis</keyword>
<dbReference type="Proteomes" id="UP000233524">
    <property type="component" value="Unassembled WGS sequence"/>
</dbReference>